<dbReference type="Proteomes" id="UP000701853">
    <property type="component" value="Chromosome 10"/>
</dbReference>
<dbReference type="PANTHER" id="PTHR11439:SF455">
    <property type="entry name" value="RLK (RECEPTOR-LIKE PROTEIN KINASE) 8, PUTATIVE-RELATED"/>
    <property type="match status" value="1"/>
</dbReference>
<gene>
    <name evidence="1" type="ORF">CXB51_025223</name>
</gene>
<evidence type="ECO:0000313" key="2">
    <source>
        <dbReference type="Proteomes" id="UP000701853"/>
    </source>
</evidence>
<organism evidence="1 2">
    <name type="scientific">Gossypium anomalum</name>
    <dbReference type="NCBI Taxonomy" id="47600"/>
    <lineage>
        <taxon>Eukaryota</taxon>
        <taxon>Viridiplantae</taxon>
        <taxon>Streptophyta</taxon>
        <taxon>Embryophyta</taxon>
        <taxon>Tracheophyta</taxon>
        <taxon>Spermatophyta</taxon>
        <taxon>Magnoliopsida</taxon>
        <taxon>eudicotyledons</taxon>
        <taxon>Gunneridae</taxon>
        <taxon>Pentapetalae</taxon>
        <taxon>rosids</taxon>
        <taxon>malvids</taxon>
        <taxon>Malvales</taxon>
        <taxon>Malvaceae</taxon>
        <taxon>Malvoideae</taxon>
        <taxon>Gossypium</taxon>
    </lineage>
</organism>
<keyword evidence="2" id="KW-1185">Reference proteome</keyword>
<reference evidence="1 2" key="1">
    <citation type="journal article" date="2021" name="bioRxiv">
        <title>The Gossypium anomalum genome as a resource for cotton improvement and evolutionary analysis of hybrid incompatibility.</title>
        <authorList>
            <person name="Grover C.E."/>
            <person name="Yuan D."/>
            <person name="Arick M.A."/>
            <person name="Miller E.R."/>
            <person name="Hu G."/>
            <person name="Peterson D.G."/>
            <person name="Wendel J.F."/>
            <person name="Udall J.A."/>
        </authorList>
    </citation>
    <scope>NUCLEOTIDE SEQUENCE [LARGE SCALE GENOMIC DNA]</scope>
    <source>
        <strain evidence="1">JFW-Udall</strain>
        <tissue evidence="1">Leaf</tissue>
    </source>
</reference>
<protein>
    <recommendedName>
        <fullName evidence="3">Reverse transcriptase Ty1/copia-type domain-containing protein</fullName>
    </recommendedName>
</protein>
<dbReference type="EMBL" id="JAHUZN010000010">
    <property type="protein sequence ID" value="KAG8480669.1"/>
    <property type="molecule type" value="Genomic_DNA"/>
</dbReference>
<comment type="caution">
    <text evidence="1">The sequence shown here is derived from an EMBL/GenBank/DDBJ whole genome shotgun (WGS) entry which is preliminary data.</text>
</comment>
<name>A0A8J6CQ98_9ROSI</name>
<dbReference type="OrthoDB" id="128382at2759"/>
<dbReference type="AlphaFoldDB" id="A0A8J6CQ98"/>
<dbReference type="PANTHER" id="PTHR11439">
    <property type="entry name" value="GAG-POL-RELATED RETROTRANSPOSON"/>
    <property type="match status" value="1"/>
</dbReference>
<evidence type="ECO:0008006" key="3">
    <source>
        <dbReference type="Google" id="ProtNLM"/>
    </source>
</evidence>
<proteinExistence type="predicted"/>
<sequence length="312" mass="35473">MDYWGYAFCSVVHLINHLPTPIQKGQSPYQDHLRATIWIFILNHLHSWGIVPNIKNTHTMITRSKVGIFKPKALSAEEIDYEPRTIEEALTDLEWRVIGCKWLFKVKKNPDGTIARRNARLVAKGCSQVNVNNAFLNGDLTDKVFMQQPLGYAQFGPTDKEFSLKDIGDLHYFLGIKVTRSSIGSLHLCQCKYIRDLLDRSSLTNAKSVHTPMNSLSVLSKDEGDRLADPTEYRSLAGALQYMVLTRLDIAYAANRVCQFMHAPSLVHLVALKRILRYLRGTIDYGLIFRPSDKLSLIGYADANWGLDFDDR</sequence>
<accession>A0A8J6CQ98</accession>
<evidence type="ECO:0000313" key="1">
    <source>
        <dbReference type="EMBL" id="KAG8480669.1"/>
    </source>
</evidence>